<dbReference type="SUPFAM" id="SSF88713">
    <property type="entry name" value="Glycoside hydrolase/deacetylase"/>
    <property type="match status" value="1"/>
</dbReference>
<keyword evidence="2" id="KW-1185">Reference proteome</keyword>
<dbReference type="EMBL" id="BGZK01001850">
    <property type="protein sequence ID" value="GBP87306.1"/>
    <property type="molecule type" value="Genomic_DNA"/>
</dbReference>
<organism evidence="1 2">
    <name type="scientific">Eumeta variegata</name>
    <name type="common">Bagworm moth</name>
    <name type="synonym">Eumeta japonica</name>
    <dbReference type="NCBI Taxonomy" id="151549"/>
    <lineage>
        <taxon>Eukaryota</taxon>
        <taxon>Metazoa</taxon>
        <taxon>Ecdysozoa</taxon>
        <taxon>Arthropoda</taxon>
        <taxon>Hexapoda</taxon>
        <taxon>Insecta</taxon>
        <taxon>Pterygota</taxon>
        <taxon>Neoptera</taxon>
        <taxon>Endopterygota</taxon>
        <taxon>Lepidoptera</taxon>
        <taxon>Glossata</taxon>
        <taxon>Ditrysia</taxon>
        <taxon>Tineoidea</taxon>
        <taxon>Psychidae</taxon>
        <taxon>Oiketicinae</taxon>
        <taxon>Eumeta</taxon>
    </lineage>
</organism>
<dbReference type="InterPro" id="IPR011330">
    <property type="entry name" value="Glyco_hydro/deAcase_b/a-brl"/>
</dbReference>
<sequence>MCLKRGPWRAMIYYDSKNVRSTSLSRNILTLFLRMSGAMLYVCRKFVYRSVLMLKKSILNIYKSGVSRLHSYPISQFLSYVDEQKKHYRTDNVVVTMGGDFTYQDARMWYKNLDKLIERCGDHKQQRRLQEATEHRSERINVFFLHPRFYKSASFTLNVFACHPYLVFALDLNPGPLVSQNVYLRTNNSDGQEIHAACLFPRFRGLLKLKRAGHECHCIATSKSIILIIAADFGFSLYRALFIQLVGRALAPPTISIADRGTLILSRYASGAFTTIVADASAGAAPALALVGVERGCFSGPSSQCSNIREILIRLHDKATAPLALPLRRRWAGERSVRRGSVLSEARASGLTRPIELKNTLMDTSARVEPRYLLARSRRS</sequence>
<comment type="caution">
    <text evidence="1">The sequence shown here is derived from an EMBL/GenBank/DDBJ whole genome shotgun (WGS) entry which is preliminary data.</text>
</comment>
<dbReference type="PANTHER" id="PTHR11607:SF3">
    <property type="entry name" value="LYSOSOMAL ALPHA-MANNOSIDASE"/>
    <property type="match status" value="1"/>
</dbReference>
<gene>
    <name evidence="1" type="primary">MAN2B1</name>
    <name evidence="1" type="ORF">EVAR_86889_1</name>
</gene>
<dbReference type="Gene3D" id="3.20.110.10">
    <property type="entry name" value="Glycoside hydrolase 38, N terminal domain"/>
    <property type="match status" value="1"/>
</dbReference>
<proteinExistence type="predicted"/>
<dbReference type="GO" id="GO:0005764">
    <property type="term" value="C:lysosome"/>
    <property type="evidence" value="ECO:0007669"/>
    <property type="project" value="TreeGrafter"/>
</dbReference>
<reference evidence="1 2" key="1">
    <citation type="journal article" date="2019" name="Commun. Biol.">
        <title>The bagworm genome reveals a unique fibroin gene that provides high tensile strength.</title>
        <authorList>
            <person name="Kono N."/>
            <person name="Nakamura H."/>
            <person name="Ohtoshi R."/>
            <person name="Tomita M."/>
            <person name="Numata K."/>
            <person name="Arakawa K."/>
        </authorList>
    </citation>
    <scope>NUCLEOTIDE SEQUENCE [LARGE SCALE GENOMIC DNA]</scope>
</reference>
<dbReference type="InterPro" id="IPR050843">
    <property type="entry name" value="Glycosyl_Hydrlase_38"/>
</dbReference>
<dbReference type="STRING" id="151549.A0A4C1ZFJ3"/>
<dbReference type="GO" id="GO:0005975">
    <property type="term" value="P:carbohydrate metabolic process"/>
    <property type="evidence" value="ECO:0007669"/>
    <property type="project" value="InterPro"/>
</dbReference>
<evidence type="ECO:0000313" key="2">
    <source>
        <dbReference type="Proteomes" id="UP000299102"/>
    </source>
</evidence>
<dbReference type="OrthoDB" id="2016903at2759"/>
<dbReference type="PANTHER" id="PTHR11607">
    <property type="entry name" value="ALPHA-MANNOSIDASE"/>
    <property type="match status" value="1"/>
</dbReference>
<dbReference type="Proteomes" id="UP000299102">
    <property type="component" value="Unassembled WGS sequence"/>
</dbReference>
<dbReference type="GO" id="GO:0004559">
    <property type="term" value="F:alpha-mannosidase activity"/>
    <property type="evidence" value="ECO:0007669"/>
    <property type="project" value="TreeGrafter"/>
</dbReference>
<dbReference type="InterPro" id="IPR027291">
    <property type="entry name" value="Glyco_hydro_38_N_sf"/>
</dbReference>
<evidence type="ECO:0000313" key="1">
    <source>
        <dbReference type="EMBL" id="GBP87306.1"/>
    </source>
</evidence>
<name>A0A4C1ZFJ3_EUMVA</name>
<dbReference type="AlphaFoldDB" id="A0A4C1ZFJ3"/>
<accession>A0A4C1ZFJ3</accession>
<protein>
    <submittedName>
        <fullName evidence="1">Lysosomal alpha-mannosidase</fullName>
    </submittedName>
</protein>